<organism evidence="5 6">
    <name type="scientific">Pseudooceanicola marinus</name>
    <dbReference type="NCBI Taxonomy" id="396013"/>
    <lineage>
        <taxon>Bacteria</taxon>
        <taxon>Pseudomonadati</taxon>
        <taxon>Pseudomonadota</taxon>
        <taxon>Alphaproteobacteria</taxon>
        <taxon>Rhodobacterales</taxon>
        <taxon>Paracoccaceae</taxon>
        <taxon>Pseudooceanicola</taxon>
    </lineage>
</organism>
<keyword evidence="3" id="KW-0804">Transcription</keyword>
<dbReference type="InterPro" id="IPR000835">
    <property type="entry name" value="HTH_MarR-typ"/>
</dbReference>
<feature type="domain" description="HTH marR-type" evidence="4">
    <location>
        <begin position="25"/>
        <end position="158"/>
    </location>
</feature>
<dbReference type="AlphaFoldDB" id="A0A1X7A9T3"/>
<evidence type="ECO:0000256" key="3">
    <source>
        <dbReference type="ARBA" id="ARBA00023163"/>
    </source>
</evidence>
<dbReference type="InterPro" id="IPR036390">
    <property type="entry name" value="WH_DNA-bd_sf"/>
</dbReference>
<dbReference type="SMART" id="SM00347">
    <property type="entry name" value="HTH_MARR"/>
    <property type="match status" value="1"/>
</dbReference>
<dbReference type="RefSeq" id="WP_085890098.1">
    <property type="nucleotide sequence ID" value="NZ_FWFN01000011.1"/>
</dbReference>
<dbReference type="Gene3D" id="1.10.10.10">
    <property type="entry name" value="Winged helix-like DNA-binding domain superfamily/Winged helix DNA-binding domain"/>
    <property type="match status" value="1"/>
</dbReference>
<dbReference type="EMBL" id="FWFN01000011">
    <property type="protein sequence ID" value="SLN73874.1"/>
    <property type="molecule type" value="Genomic_DNA"/>
</dbReference>
<dbReference type="Pfam" id="PF12802">
    <property type="entry name" value="MarR_2"/>
    <property type="match status" value="1"/>
</dbReference>
<evidence type="ECO:0000313" key="6">
    <source>
        <dbReference type="Proteomes" id="UP000193963"/>
    </source>
</evidence>
<dbReference type="GO" id="GO:0003677">
    <property type="term" value="F:DNA binding"/>
    <property type="evidence" value="ECO:0007669"/>
    <property type="project" value="UniProtKB-KW"/>
</dbReference>
<gene>
    <name evidence="5" type="primary">slyA_6</name>
    <name evidence="5" type="ORF">PSM7751_04086</name>
</gene>
<dbReference type="Proteomes" id="UP000193963">
    <property type="component" value="Unassembled WGS sequence"/>
</dbReference>
<protein>
    <submittedName>
        <fullName evidence="5">Transcriptional regulator SlyA</fullName>
    </submittedName>
</protein>
<dbReference type="PROSITE" id="PS50995">
    <property type="entry name" value="HTH_MARR_2"/>
    <property type="match status" value="1"/>
</dbReference>
<dbReference type="InterPro" id="IPR036388">
    <property type="entry name" value="WH-like_DNA-bd_sf"/>
</dbReference>
<proteinExistence type="predicted"/>
<dbReference type="OrthoDB" id="8906692at2"/>
<evidence type="ECO:0000256" key="1">
    <source>
        <dbReference type="ARBA" id="ARBA00023015"/>
    </source>
</evidence>
<dbReference type="InterPro" id="IPR052067">
    <property type="entry name" value="Metal_resp_HTH_trans_reg"/>
</dbReference>
<keyword evidence="2" id="KW-0238">DNA-binding</keyword>
<keyword evidence="1" id="KW-0805">Transcription regulation</keyword>
<evidence type="ECO:0000313" key="5">
    <source>
        <dbReference type="EMBL" id="SLN73874.1"/>
    </source>
</evidence>
<evidence type="ECO:0000259" key="4">
    <source>
        <dbReference type="PROSITE" id="PS50995"/>
    </source>
</evidence>
<dbReference type="PANTHER" id="PTHR35790">
    <property type="entry name" value="HTH-TYPE TRANSCRIPTIONAL REGULATOR PCHR"/>
    <property type="match status" value="1"/>
</dbReference>
<reference evidence="5 6" key="1">
    <citation type="submission" date="2017-03" db="EMBL/GenBank/DDBJ databases">
        <authorList>
            <person name="Afonso C.L."/>
            <person name="Miller P.J."/>
            <person name="Scott M.A."/>
            <person name="Spackman E."/>
            <person name="Goraichik I."/>
            <person name="Dimitrov K.M."/>
            <person name="Suarez D.L."/>
            <person name="Swayne D.E."/>
        </authorList>
    </citation>
    <scope>NUCLEOTIDE SEQUENCE [LARGE SCALE GENOMIC DNA]</scope>
    <source>
        <strain evidence="5 6">CECT 7751</strain>
    </source>
</reference>
<accession>A0A1X7A9T3</accession>
<dbReference type="SUPFAM" id="SSF46785">
    <property type="entry name" value="Winged helix' DNA-binding domain"/>
    <property type="match status" value="1"/>
</dbReference>
<dbReference type="GO" id="GO:0003700">
    <property type="term" value="F:DNA-binding transcription factor activity"/>
    <property type="evidence" value="ECO:0007669"/>
    <property type="project" value="InterPro"/>
</dbReference>
<name>A0A1X7A9T3_9RHOB</name>
<dbReference type="PANTHER" id="PTHR35790:SF4">
    <property type="entry name" value="HTH-TYPE TRANSCRIPTIONAL REGULATOR PCHR"/>
    <property type="match status" value="1"/>
</dbReference>
<evidence type="ECO:0000256" key="2">
    <source>
        <dbReference type="ARBA" id="ARBA00023125"/>
    </source>
</evidence>
<keyword evidence="6" id="KW-1185">Reference proteome</keyword>
<sequence length="162" mass="18511">MTDEPNRRISSPTRDRDGVQVLDIDYYAPFLLSAVSSAWQRQTSAIYRRDFNLGIVDWRVIAMINIEPEITANRICEVIRLDKAAVSRSLKLLEARGLATFEASGSDPRRRKWWLTDAGQAVHRDILAIALECESRMLDGIDPEDVEIHLKVMRGMLTNLDR</sequence>